<evidence type="ECO:0000313" key="2">
    <source>
        <dbReference type="Proteomes" id="UP000503011"/>
    </source>
</evidence>
<keyword evidence="2" id="KW-1185">Reference proteome</keyword>
<reference evidence="1 2" key="2">
    <citation type="submission" date="2020-03" db="EMBL/GenBank/DDBJ databases">
        <authorList>
            <person name="Ichikawa N."/>
            <person name="Kimura A."/>
            <person name="Kitahashi Y."/>
            <person name="Uohara A."/>
        </authorList>
    </citation>
    <scope>NUCLEOTIDE SEQUENCE [LARGE SCALE GENOMIC DNA]</scope>
    <source>
        <strain evidence="1 2">NBRC 105367</strain>
    </source>
</reference>
<proteinExistence type="predicted"/>
<organism evidence="1 2">
    <name type="scientific">Phytohabitans suffuscus</name>
    <dbReference type="NCBI Taxonomy" id="624315"/>
    <lineage>
        <taxon>Bacteria</taxon>
        <taxon>Bacillati</taxon>
        <taxon>Actinomycetota</taxon>
        <taxon>Actinomycetes</taxon>
        <taxon>Micromonosporales</taxon>
        <taxon>Micromonosporaceae</taxon>
    </lineage>
</organism>
<gene>
    <name evidence="1" type="ORF">Psuf_065870</name>
</gene>
<reference evidence="1 2" key="1">
    <citation type="submission" date="2020-03" db="EMBL/GenBank/DDBJ databases">
        <title>Whole genome shotgun sequence of Phytohabitans suffuscus NBRC 105367.</title>
        <authorList>
            <person name="Komaki H."/>
            <person name="Tamura T."/>
        </authorList>
    </citation>
    <scope>NUCLEOTIDE SEQUENCE [LARGE SCALE GENOMIC DNA]</scope>
    <source>
        <strain evidence="1 2">NBRC 105367</strain>
    </source>
</reference>
<dbReference type="Proteomes" id="UP000503011">
    <property type="component" value="Chromosome"/>
</dbReference>
<dbReference type="AlphaFoldDB" id="A0A6F8YT32"/>
<dbReference type="EMBL" id="AP022871">
    <property type="protein sequence ID" value="BCB89274.1"/>
    <property type="molecule type" value="Genomic_DNA"/>
</dbReference>
<dbReference type="KEGG" id="psuu:Psuf_065870"/>
<name>A0A6F8YT32_9ACTN</name>
<accession>A0A6F8YT32</accession>
<sequence length="175" mass="18225">MPVALGSLISDHHIVTPFRVGLTAASREGDRGCLYQWMRALDAVARLRARGISHVNPRAYGVWIEGGVAVKFLPHVDNGEPGPISGTPAPPPSRALAGYRQAGKGVLGTAILVITNMDGRESALLRELAEAPLEVAVAATTTDRLGAASSAADAIWLVAGSATKAPVRLVDVPLH</sequence>
<protein>
    <submittedName>
        <fullName evidence="1">Uncharacterized protein</fullName>
    </submittedName>
</protein>
<evidence type="ECO:0000313" key="1">
    <source>
        <dbReference type="EMBL" id="BCB89274.1"/>
    </source>
</evidence>